<organism evidence="1 2">
    <name type="scientific">Klebsiella aerogenes</name>
    <name type="common">Enterobacter aerogenes</name>
    <dbReference type="NCBI Taxonomy" id="548"/>
    <lineage>
        <taxon>Bacteria</taxon>
        <taxon>Pseudomonadati</taxon>
        <taxon>Pseudomonadota</taxon>
        <taxon>Gammaproteobacteria</taxon>
        <taxon>Enterobacterales</taxon>
        <taxon>Enterobacteriaceae</taxon>
        <taxon>Klebsiella/Raoultella group</taxon>
        <taxon>Klebsiella</taxon>
    </lineage>
</organism>
<protein>
    <submittedName>
        <fullName evidence="1">ANR family transcriptional regulator</fullName>
    </submittedName>
</protein>
<reference evidence="2" key="1">
    <citation type="submission" date="2020-06" db="EMBL/GenBank/DDBJ databases">
        <title>REHAB project genomes.</title>
        <authorList>
            <person name="Shaw L.P."/>
        </authorList>
    </citation>
    <scope>NUCLEOTIDE SEQUENCE [LARGE SCALE GENOMIC DNA]</scope>
    <source>
        <strain evidence="2">RHBSTW-00938</strain>
        <plasmid evidence="2">prhbstw-00938_2</plasmid>
    </source>
</reference>
<evidence type="ECO:0000313" key="1">
    <source>
        <dbReference type="EMBL" id="QMR42979.1"/>
    </source>
</evidence>
<name>A0AAP9U7W5_KLEAE</name>
<sequence length="61" mass="7225">MPPSHHYQRRQLAREAAWLEIQRDYADAARLWALVSRRAPKPQWQAFASQRATLCQPDRSH</sequence>
<gene>
    <name evidence="1" type="ORF">HV331_26170</name>
</gene>
<accession>A0AAP9U7W5</accession>
<keyword evidence="1" id="KW-0614">Plasmid</keyword>
<dbReference type="EMBL" id="CP055905">
    <property type="protein sequence ID" value="QMR42979.1"/>
    <property type="molecule type" value="Genomic_DNA"/>
</dbReference>
<proteinExistence type="predicted"/>
<dbReference type="AlphaFoldDB" id="A0AAP9U7W5"/>
<evidence type="ECO:0000313" key="2">
    <source>
        <dbReference type="Proteomes" id="UP000514462"/>
    </source>
</evidence>
<geneLocation type="plasmid" evidence="2">
    <name>prhbstw-00938_2</name>
</geneLocation>
<dbReference type="NCBIfam" id="NF033650">
    <property type="entry name" value="ANR_neg_reg"/>
    <property type="match status" value="1"/>
</dbReference>
<dbReference type="RefSeq" id="WP_182015363.1">
    <property type="nucleotide sequence ID" value="NZ_CP055905.1"/>
</dbReference>
<dbReference type="Proteomes" id="UP000514462">
    <property type="component" value="Plasmid pRHBSTW-00938_2"/>
</dbReference>
<dbReference type="InterPro" id="IPR047666">
    <property type="entry name" value="ANR_neg_reg"/>
</dbReference>